<sequence>MQHKFDIYFSGEIIEGNDPQQVKEGIGKLFKLSGNKLDALFTGKPRRIKKNLNVEKSGKFREVFRQVGALVHIVPAGKLPEQDKPRNVEETPALWNLMPAGADLNPLPRKGEKEIPIAAHAGENLDMAPISPMPAQPEPESADIDTGSLDVSPAKTGSLEEFVEEKPAVPLPDISALDVVQDDKPIQAETASPEDNLPDISHLQAEPANTGSLEEFVQEKEPVPIPGTEQLSLEG</sequence>
<feature type="region of interest" description="Disordered" evidence="1">
    <location>
        <begin position="122"/>
        <end position="153"/>
    </location>
</feature>
<keyword evidence="3" id="KW-1185">Reference proteome</keyword>
<dbReference type="EMBL" id="AP012273">
    <property type="protein sequence ID" value="BAO44759.1"/>
    <property type="molecule type" value="Genomic_DNA"/>
</dbReference>
<feature type="region of interest" description="Disordered" evidence="1">
    <location>
        <begin position="215"/>
        <end position="235"/>
    </location>
</feature>
<reference evidence="2 3" key="1">
    <citation type="journal article" date="2014" name="PLoS ONE">
        <title>Physiological and genomic features of a novel sulfur-oxidizing gammaproteobacterium belonging to a previously uncultivated symbiotic lineage isolated from a hydrothermal vent.</title>
        <authorList>
            <person name="Nunoura T."/>
            <person name="Takaki Y."/>
            <person name="Kazama H."/>
            <person name="Kakuta J."/>
            <person name="Shimamura S."/>
            <person name="Makita H."/>
            <person name="Hirai M."/>
            <person name="Miyazaki M."/>
            <person name="Takai K."/>
        </authorList>
    </citation>
    <scope>NUCLEOTIDE SEQUENCE [LARGE SCALE GENOMIC DNA]</scope>
    <source>
        <strain evidence="2 3">Hiromi1</strain>
    </source>
</reference>
<dbReference type="AlphaFoldDB" id="A0A7U6GJK0"/>
<dbReference type="Proteomes" id="UP000031631">
    <property type="component" value="Chromosome"/>
</dbReference>
<dbReference type="KEGG" id="tbn:TBH_C1844"/>
<evidence type="ECO:0000256" key="1">
    <source>
        <dbReference type="SAM" id="MobiDB-lite"/>
    </source>
</evidence>
<evidence type="ECO:0000313" key="3">
    <source>
        <dbReference type="Proteomes" id="UP000031631"/>
    </source>
</evidence>
<evidence type="ECO:0000313" key="2">
    <source>
        <dbReference type="EMBL" id="BAO44759.1"/>
    </source>
</evidence>
<accession>A0A7U6GJK0</accession>
<dbReference type="OrthoDB" id="6402943at2"/>
<dbReference type="RefSeq" id="WP_052470057.1">
    <property type="nucleotide sequence ID" value="NZ_AP012273.1"/>
</dbReference>
<feature type="region of interest" description="Disordered" evidence="1">
    <location>
        <begin position="181"/>
        <end position="202"/>
    </location>
</feature>
<gene>
    <name evidence="2" type="ORF">TBH_C1844</name>
</gene>
<proteinExistence type="predicted"/>
<protein>
    <submittedName>
        <fullName evidence="2">Uncharacterized protein</fullName>
    </submittedName>
</protein>
<name>A0A7U6GJK0_9GAMM</name>
<organism evidence="2 3">
    <name type="scientific">Thiolapillus brandeum</name>
    <dbReference type="NCBI Taxonomy" id="1076588"/>
    <lineage>
        <taxon>Bacteria</taxon>
        <taxon>Pseudomonadati</taxon>
        <taxon>Pseudomonadota</taxon>
        <taxon>Gammaproteobacteria</taxon>
        <taxon>Chromatiales</taxon>
        <taxon>Sedimenticolaceae</taxon>
        <taxon>Thiolapillus</taxon>
    </lineage>
</organism>